<feature type="region of interest" description="Disordered" evidence="1">
    <location>
        <begin position="31"/>
        <end position="63"/>
    </location>
</feature>
<protein>
    <submittedName>
        <fullName evidence="2">Uncharacterized protein</fullName>
    </submittedName>
</protein>
<feature type="region of interest" description="Disordered" evidence="1">
    <location>
        <begin position="85"/>
        <end position="122"/>
    </location>
</feature>
<feature type="compositionally biased region" description="Basic and acidic residues" evidence="1">
    <location>
        <begin position="112"/>
        <end position="122"/>
    </location>
</feature>
<dbReference type="Proteomes" id="UP000281553">
    <property type="component" value="Unassembled WGS sequence"/>
</dbReference>
<organism evidence="2 3">
    <name type="scientific">Dibothriocephalus latus</name>
    <name type="common">Fish tapeworm</name>
    <name type="synonym">Diphyllobothrium latum</name>
    <dbReference type="NCBI Taxonomy" id="60516"/>
    <lineage>
        <taxon>Eukaryota</taxon>
        <taxon>Metazoa</taxon>
        <taxon>Spiralia</taxon>
        <taxon>Lophotrochozoa</taxon>
        <taxon>Platyhelminthes</taxon>
        <taxon>Cestoda</taxon>
        <taxon>Eucestoda</taxon>
        <taxon>Diphyllobothriidea</taxon>
        <taxon>Diphyllobothriidae</taxon>
        <taxon>Dibothriocephalus</taxon>
    </lineage>
</organism>
<reference evidence="2 3" key="1">
    <citation type="submission" date="2018-11" db="EMBL/GenBank/DDBJ databases">
        <authorList>
            <consortium name="Pathogen Informatics"/>
        </authorList>
    </citation>
    <scope>NUCLEOTIDE SEQUENCE [LARGE SCALE GENOMIC DNA]</scope>
</reference>
<dbReference type="EMBL" id="UYRU01089785">
    <property type="protein sequence ID" value="VDN36890.1"/>
    <property type="molecule type" value="Genomic_DNA"/>
</dbReference>
<dbReference type="OrthoDB" id="442677at2759"/>
<evidence type="ECO:0000313" key="3">
    <source>
        <dbReference type="Proteomes" id="UP000281553"/>
    </source>
</evidence>
<accession>A0A3P7NA13</accession>
<proteinExistence type="predicted"/>
<evidence type="ECO:0000256" key="1">
    <source>
        <dbReference type="SAM" id="MobiDB-lite"/>
    </source>
</evidence>
<keyword evidence="3" id="KW-1185">Reference proteome</keyword>
<name>A0A3P7NA13_DIBLA</name>
<evidence type="ECO:0000313" key="2">
    <source>
        <dbReference type="EMBL" id="VDN36890.1"/>
    </source>
</evidence>
<feature type="compositionally biased region" description="Basic and acidic residues" evidence="1">
    <location>
        <begin position="52"/>
        <end position="62"/>
    </location>
</feature>
<dbReference type="AlphaFoldDB" id="A0A3P7NA13"/>
<gene>
    <name evidence="2" type="ORF">DILT_LOCUS17168</name>
</gene>
<sequence>MATLAVRGSENLEVGGRTLRVQFWKAMKKAKLRKGNDSANGHGGGRFGSKAPRRESAPEAHKPFIVVPSNLRGGERTKYIQRLLLKRKKKAAKSATSKADRPKGPVKKNKKKLDYKNKKVPA</sequence>